<protein>
    <submittedName>
        <fullName evidence="4">t-SNARE coiled-coil homology domain-containing protein</fullName>
    </submittedName>
</protein>
<dbReference type="EMBL" id="UYRR01013707">
    <property type="protein sequence ID" value="VDK26904.1"/>
    <property type="molecule type" value="Genomic_DNA"/>
</dbReference>
<evidence type="ECO:0000313" key="3">
    <source>
        <dbReference type="Proteomes" id="UP000267096"/>
    </source>
</evidence>
<accession>A0A0M3JG24</accession>
<organism evidence="4">
    <name type="scientific">Anisakis simplex</name>
    <name type="common">Herring worm</name>
    <dbReference type="NCBI Taxonomy" id="6269"/>
    <lineage>
        <taxon>Eukaryota</taxon>
        <taxon>Metazoa</taxon>
        <taxon>Ecdysozoa</taxon>
        <taxon>Nematoda</taxon>
        <taxon>Chromadorea</taxon>
        <taxon>Rhabditida</taxon>
        <taxon>Spirurina</taxon>
        <taxon>Ascaridomorpha</taxon>
        <taxon>Ascaridoidea</taxon>
        <taxon>Anisakidae</taxon>
        <taxon>Anisakis</taxon>
        <taxon>Anisakis simplex complex</taxon>
    </lineage>
</organism>
<dbReference type="Proteomes" id="UP000267096">
    <property type="component" value="Unassembled WGS sequence"/>
</dbReference>
<evidence type="ECO:0000313" key="2">
    <source>
        <dbReference type="EMBL" id="VDK26904.1"/>
    </source>
</evidence>
<dbReference type="AlphaFoldDB" id="A0A0M3JG24"/>
<dbReference type="WBParaSite" id="ASIM_0000657901-mRNA-1">
    <property type="protein sequence ID" value="ASIM_0000657901-mRNA-1"/>
    <property type="gene ID" value="ASIM_0000657901"/>
</dbReference>
<feature type="region of interest" description="Disordered" evidence="1">
    <location>
        <begin position="1"/>
        <end position="37"/>
    </location>
</feature>
<evidence type="ECO:0000256" key="1">
    <source>
        <dbReference type="SAM" id="MobiDB-lite"/>
    </source>
</evidence>
<sequence length="102" mass="11472">MIKREDDDPNETRNDEDEVDNGERSLDSEQNNDGGCWVDIPIDAGDIRANNRHELVSAAIRDGVKNIAIALDTDKDITALDDDVENQMEQTNNLLAETKVYR</sequence>
<proteinExistence type="predicted"/>
<keyword evidence="3" id="KW-1185">Reference proteome</keyword>
<reference evidence="2 3" key="2">
    <citation type="submission" date="2018-11" db="EMBL/GenBank/DDBJ databases">
        <authorList>
            <consortium name="Pathogen Informatics"/>
        </authorList>
    </citation>
    <scope>NUCLEOTIDE SEQUENCE [LARGE SCALE GENOMIC DNA]</scope>
</reference>
<feature type="compositionally biased region" description="Basic and acidic residues" evidence="1">
    <location>
        <begin position="1"/>
        <end position="13"/>
    </location>
</feature>
<name>A0A0M3JG24_ANISI</name>
<evidence type="ECO:0000313" key="4">
    <source>
        <dbReference type="WBParaSite" id="ASIM_0000657901-mRNA-1"/>
    </source>
</evidence>
<gene>
    <name evidence="2" type="ORF">ASIM_LOCUS6357</name>
</gene>
<reference evidence="4" key="1">
    <citation type="submission" date="2017-02" db="UniProtKB">
        <authorList>
            <consortium name="WormBaseParasite"/>
        </authorList>
    </citation>
    <scope>IDENTIFICATION</scope>
</reference>